<dbReference type="InterPro" id="IPR050704">
    <property type="entry name" value="Peptidase_C85-like"/>
</dbReference>
<name>A0AAU9W599_9CNID</name>
<accession>A0AAU9W599</accession>
<evidence type="ECO:0000256" key="1">
    <source>
        <dbReference type="SAM" id="MobiDB-lite"/>
    </source>
</evidence>
<dbReference type="SUPFAM" id="SSF54001">
    <property type="entry name" value="Cysteine proteinases"/>
    <property type="match status" value="1"/>
</dbReference>
<dbReference type="InterPro" id="IPR038765">
    <property type="entry name" value="Papain-like_cys_pep_sf"/>
</dbReference>
<feature type="compositionally biased region" description="Basic and acidic residues" evidence="1">
    <location>
        <begin position="299"/>
        <end position="308"/>
    </location>
</feature>
<feature type="region of interest" description="Disordered" evidence="1">
    <location>
        <begin position="299"/>
        <end position="318"/>
    </location>
</feature>
<sequence length="622" mass="71505">MFKKSKSSRKCIKRYIMYNTPYSSAIKNFLSIDFRIYLTTRLCRSRPVGRNTCSAYCCVTHHIYLVKTRTSKHKNMDVLLCVNDSCGLNNCYSIKCNKQQEKYCFSRANIFTSGDIELNPGLSTLDVGGAGDCFFRAVSHQLYGEPSYHMNIRCVGVQYMRTNPERFIESIAGDSWARYLADMSQQGTWAEALVIQAVVDAFHLTINIVETNERFAPHTVISPAAIPGHEPTVINIGHVDELHFVSTIPYNEEMVETNLSCGNQYAQVIGSETVANTLSQEDRIRAQKREWIRKKRANKEFRDKENKAKQNKRSANIEKIRESQRQTFKKRKESNPTHVRDLNRKAFLKTKEKNLEHVRELKRQSFVRRNENNPDHIKELNKNAQKRKRFQSTQLHTNDLELIQPAKKKQNCTVADKTHEMKMANVIQSFHDSINCGPEYICTCCDQLWYRSSVTKCDANKYTKCTKNLLDACITGKTSVDKTEWVCSTCHSNLSDGKLPVCSEANKMGFPVKPECLNLTPLEERLISPCIPFMQIRELPRGGQLSIHGNVVNVPADVNSIVNTLPRPINESQTIPIKLKRKLSYKHHYLFQNVRPRKVLEAAKYLVETSELFQNEHIAYIM</sequence>
<feature type="domain" description="OTU" evidence="2">
    <location>
        <begin position="122"/>
        <end position="250"/>
    </location>
</feature>
<dbReference type="GO" id="GO:0004843">
    <property type="term" value="F:cysteine-type deubiquitinase activity"/>
    <property type="evidence" value="ECO:0007669"/>
    <property type="project" value="TreeGrafter"/>
</dbReference>
<organism evidence="3 4">
    <name type="scientific">Pocillopora meandrina</name>
    <dbReference type="NCBI Taxonomy" id="46732"/>
    <lineage>
        <taxon>Eukaryota</taxon>
        <taxon>Metazoa</taxon>
        <taxon>Cnidaria</taxon>
        <taxon>Anthozoa</taxon>
        <taxon>Hexacorallia</taxon>
        <taxon>Scleractinia</taxon>
        <taxon>Astrocoeniina</taxon>
        <taxon>Pocilloporidae</taxon>
        <taxon>Pocillopora</taxon>
    </lineage>
</organism>
<dbReference type="CDD" id="cd22758">
    <property type="entry name" value="OTU_232R-like"/>
    <property type="match status" value="1"/>
</dbReference>
<dbReference type="InterPro" id="IPR046700">
    <property type="entry name" value="DUF6570"/>
</dbReference>
<protein>
    <recommendedName>
        <fullName evidence="2">OTU domain-containing protein</fullName>
    </recommendedName>
</protein>
<comment type="caution">
    <text evidence="3">The sequence shown here is derived from an EMBL/GenBank/DDBJ whole genome shotgun (WGS) entry which is preliminary data.</text>
</comment>
<dbReference type="Proteomes" id="UP001159428">
    <property type="component" value="Unassembled WGS sequence"/>
</dbReference>
<dbReference type="Pfam" id="PF20209">
    <property type="entry name" value="DUF6570"/>
    <property type="match status" value="1"/>
</dbReference>
<gene>
    <name evidence="3" type="ORF">PMEA_00031714</name>
</gene>
<dbReference type="PANTHER" id="PTHR12419">
    <property type="entry name" value="OTU DOMAIN CONTAINING PROTEIN"/>
    <property type="match status" value="1"/>
</dbReference>
<keyword evidence="4" id="KW-1185">Reference proteome</keyword>
<dbReference type="InterPro" id="IPR003323">
    <property type="entry name" value="OTU_dom"/>
</dbReference>
<evidence type="ECO:0000259" key="2">
    <source>
        <dbReference type="PROSITE" id="PS50802"/>
    </source>
</evidence>
<dbReference type="GO" id="GO:0016579">
    <property type="term" value="P:protein deubiquitination"/>
    <property type="evidence" value="ECO:0007669"/>
    <property type="project" value="TreeGrafter"/>
</dbReference>
<dbReference type="Gene3D" id="3.90.70.80">
    <property type="match status" value="1"/>
</dbReference>
<dbReference type="AlphaFoldDB" id="A0AAU9W599"/>
<dbReference type="PROSITE" id="PS50802">
    <property type="entry name" value="OTU"/>
    <property type="match status" value="1"/>
</dbReference>
<evidence type="ECO:0000313" key="3">
    <source>
        <dbReference type="EMBL" id="CAH3043760.1"/>
    </source>
</evidence>
<dbReference type="Pfam" id="PF02338">
    <property type="entry name" value="OTU"/>
    <property type="match status" value="1"/>
</dbReference>
<proteinExistence type="predicted"/>
<dbReference type="PANTHER" id="PTHR12419:SF11">
    <property type="entry name" value="OTU DOMAIN-CONTAINING PROTEIN DDB_G0284757"/>
    <property type="match status" value="1"/>
</dbReference>
<evidence type="ECO:0000313" key="4">
    <source>
        <dbReference type="Proteomes" id="UP001159428"/>
    </source>
</evidence>
<reference evidence="3 4" key="1">
    <citation type="submission" date="2022-05" db="EMBL/GenBank/DDBJ databases">
        <authorList>
            <consortium name="Genoscope - CEA"/>
            <person name="William W."/>
        </authorList>
    </citation>
    <scope>NUCLEOTIDE SEQUENCE [LARGE SCALE GENOMIC DNA]</scope>
</reference>
<dbReference type="EMBL" id="CALNXJ010000007">
    <property type="protein sequence ID" value="CAH3043760.1"/>
    <property type="molecule type" value="Genomic_DNA"/>
</dbReference>